<name>A0A4R6SVG3_9SPHI</name>
<dbReference type="SUPFAM" id="SSF48452">
    <property type="entry name" value="TPR-like"/>
    <property type="match status" value="1"/>
</dbReference>
<comment type="caution">
    <text evidence="1">The sequence shown here is derived from an EMBL/GenBank/DDBJ whole genome shotgun (WGS) entry which is preliminary data.</text>
</comment>
<gene>
    <name evidence="1" type="ORF">ATK78_1493</name>
</gene>
<evidence type="ECO:0008006" key="3">
    <source>
        <dbReference type="Google" id="ProtNLM"/>
    </source>
</evidence>
<protein>
    <recommendedName>
        <fullName evidence="3">Tetratricopeptide repeat protein</fullName>
    </recommendedName>
</protein>
<dbReference type="Gene3D" id="1.25.40.10">
    <property type="entry name" value="Tetratricopeptide repeat domain"/>
    <property type="match status" value="1"/>
</dbReference>
<sequence length="226" mass="25058">MDKRLLIIIFLGFFNQAISQTPSSQPQQPSVSPGAINIVVSNLEENEGNTYFAEAEKNERRGEYNEAITLFGKAAFEYNSAKQFSRYAAALLKLSNAHYALSHYTEAEQVVLNVALKTYSKIGSKAGQMDSYKQLGKIYLAANKFTQSLWFYTQQGILAKQIGNNSAYIESVLGIANVKIKKKEYVMASRDINRAELLAKAAGTTAFRGQIKEARSMIISKTGSKK</sequence>
<dbReference type="Proteomes" id="UP000295620">
    <property type="component" value="Unassembled WGS sequence"/>
</dbReference>
<keyword evidence="2" id="KW-1185">Reference proteome</keyword>
<evidence type="ECO:0000313" key="1">
    <source>
        <dbReference type="EMBL" id="TDQ09339.1"/>
    </source>
</evidence>
<dbReference type="AlphaFoldDB" id="A0A4R6SVG3"/>
<accession>A0A4R6SVG3</accession>
<dbReference type="OrthoDB" id="754538at2"/>
<proteinExistence type="predicted"/>
<reference evidence="1 2" key="1">
    <citation type="submission" date="2019-03" db="EMBL/GenBank/DDBJ databases">
        <title>Genomic Encyclopedia of Archaeal and Bacterial Type Strains, Phase II (KMG-II): from individual species to whole genera.</title>
        <authorList>
            <person name="Goeker M."/>
        </authorList>
    </citation>
    <scope>NUCLEOTIDE SEQUENCE [LARGE SCALE GENOMIC DNA]</scope>
    <source>
        <strain evidence="1 2">DSM 19035</strain>
    </source>
</reference>
<dbReference type="InterPro" id="IPR011990">
    <property type="entry name" value="TPR-like_helical_dom_sf"/>
</dbReference>
<dbReference type="EMBL" id="SNYC01000004">
    <property type="protein sequence ID" value="TDQ09339.1"/>
    <property type="molecule type" value="Genomic_DNA"/>
</dbReference>
<evidence type="ECO:0000313" key="2">
    <source>
        <dbReference type="Proteomes" id="UP000295620"/>
    </source>
</evidence>
<organism evidence="1 2">
    <name type="scientific">Pedobacter metabolipauper</name>
    <dbReference type="NCBI Taxonomy" id="425513"/>
    <lineage>
        <taxon>Bacteria</taxon>
        <taxon>Pseudomonadati</taxon>
        <taxon>Bacteroidota</taxon>
        <taxon>Sphingobacteriia</taxon>
        <taxon>Sphingobacteriales</taxon>
        <taxon>Sphingobacteriaceae</taxon>
        <taxon>Pedobacter</taxon>
    </lineage>
</organism>
<dbReference type="RefSeq" id="WP_133575433.1">
    <property type="nucleotide sequence ID" value="NZ_SNYC01000004.1"/>
</dbReference>